<dbReference type="RefSeq" id="YP_001029361.1">
    <property type="nucleotide sequence ID" value="NC_008864.1"/>
</dbReference>
<sequence>MQENELGPDQRRKLQMIILQLKNLNATIRRLDACQNLTPADKFSRSACEMEKIKLIAEVYTLLGNCKHIPLEVEEVLR</sequence>
<accession>A2PZR8</accession>
<evidence type="ECO:0000313" key="1">
    <source>
        <dbReference type="EMBL" id="BAF45490.1"/>
    </source>
</evidence>
<protein>
    <submittedName>
        <fullName evidence="1">GfV-B20-ORF1</fullName>
    </submittedName>
</protein>
<dbReference type="GeneID" id="5179549"/>
<evidence type="ECO:0000313" key="2">
    <source>
        <dbReference type="Proteomes" id="UP000203987"/>
    </source>
</evidence>
<dbReference type="Proteomes" id="UP000203987">
    <property type="component" value="Genome"/>
</dbReference>
<name>A2PZR8_9VIRU</name>
<reference evidence="1 2" key="1">
    <citation type="journal article" date="2007" name="J. Virol.">
        <title>Genomic and morphological features of a banchine polydnavirus: comparison with bracoviruses and ichnoviruses.</title>
        <authorList>
            <person name="Lapointe R."/>
            <person name="Tanaka K."/>
            <person name="Barney W.E."/>
            <person name="Whitfield J.B."/>
            <person name="Banks J.C."/>
            <person name="Beliveau C."/>
            <person name="Stoltz D."/>
            <person name="Webb B.A."/>
            <person name="Cusson M."/>
        </authorList>
    </citation>
    <scope>NUCLEOTIDE SEQUENCE [LARGE SCALE GENOMIC DNA]</scope>
</reference>
<dbReference type="EMBL" id="AB289932">
    <property type="protein sequence ID" value="BAF45490.1"/>
    <property type="molecule type" value="Genomic_DNA"/>
</dbReference>
<organism evidence="1 2">
    <name type="scientific">Ichnoviriform fumiferanae</name>
    <dbReference type="NCBI Taxonomy" id="419435"/>
    <lineage>
        <taxon>Viruses</taxon>
        <taxon>Viruses incertae sedis</taxon>
        <taxon>Polydnaviriformidae</taxon>
        <taxon>Ichnoviriform</taxon>
    </lineage>
</organism>
<proteinExistence type="predicted"/>
<dbReference type="KEGG" id="vg:5179549"/>